<dbReference type="NCBIfam" id="TIGR00231">
    <property type="entry name" value="small_GTP"/>
    <property type="match status" value="2"/>
</dbReference>
<evidence type="ECO:0000313" key="7">
    <source>
        <dbReference type="Proteomes" id="UP001626550"/>
    </source>
</evidence>
<dbReference type="PRINTS" id="PR00449">
    <property type="entry name" value="RASTRNSFRMNG"/>
</dbReference>
<sequence length="302" mass="34378">MSKFKAHYFLNMAQKSYDALFKLLLIGDSSVGKTCLIVQYAEDTFVPNFISTIGIDFKIKTILLDGKTIKLQIWDTAGQERFRTITSSYYRGAMGILLVYSVTQRGSFENISSWTKAIAENANANVEKIIVGNKCDMTEEREVSKEEGEKVARDHNVWDTAGQEQFHTINYSYYRGADGIILVYDVTNRLSFDNINKWLRDIKQYASDSVDILLVGNKLDLVNKRQVGLDEGKQIVNSHSFDFHETSAKTREGIEEAFLSLIHKIFYRMKAEAEKNPAPNQNRVDLGQRTTNRTAPIKQCCP</sequence>
<dbReference type="Gene3D" id="3.40.50.300">
    <property type="entry name" value="P-loop containing nucleotide triphosphate hydrolases"/>
    <property type="match status" value="2"/>
</dbReference>
<dbReference type="SMART" id="SM00177">
    <property type="entry name" value="ARF"/>
    <property type="match status" value="1"/>
</dbReference>
<dbReference type="PROSITE" id="PS51420">
    <property type="entry name" value="RHO"/>
    <property type="match status" value="1"/>
</dbReference>
<organism evidence="6 7">
    <name type="scientific">Cichlidogyrus casuarinus</name>
    <dbReference type="NCBI Taxonomy" id="1844966"/>
    <lineage>
        <taxon>Eukaryota</taxon>
        <taxon>Metazoa</taxon>
        <taxon>Spiralia</taxon>
        <taxon>Lophotrochozoa</taxon>
        <taxon>Platyhelminthes</taxon>
        <taxon>Monogenea</taxon>
        <taxon>Monopisthocotylea</taxon>
        <taxon>Dactylogyridea</taxon>
        <taxon>Ancyrocephalidae</taxon>
        <taxon>Cichlidogyrus</taxon>
    </lineage>
</organism>
<keyword evidence="2" id="KW-0547">Nucleotide-binding</keyword>
<reference evidence="6 7" key="1">
    <citation type="submission" date="2024-11" db="EMBL/GenBank/DDBJ databases">
        <title>Adaptive evolution of stress response genes in parasites aligns with host niche diversity.</title>
        <authorList>
            <person name="Hahn C."/>
            <person name="Resl P."/>
        </authorList>
    </citation>
    <scope>NUCLEOTIDE SEQUENCE [LARGE SCALE GENOMIC DNA]</scope>
    <source>
        <strain evidence="6">EGGRZ-B1_66</strain>
        <tissue evidence="6">Body</tissue>
    </source>
</reference>
<comment type="caution">
    <text evidence="6">The sequence shown here is derived from an EMBL/GenBank/DDBJ whole genome shotgun (WGS) entry which is preliminary data.</text>
</comment>
<keyword evidence="5" id="KW-0636">Prenylation</keyword>
<gene>
    <name evidence="6" type="primary">RAB3_1</name>
    <name evidence="6" type="ORF">Ciccas_007552</name>
</gene>
<dbReference type="InterPro" id="IPR001806">
    <property type="entry name" value="Small_GTPase"/>
</dbReference>
<dbReference type="Pfam" id="PF00071">
    <property type="entry name" value="Ras"/>
    <property type="match status" value="1"/>
</dbReference>
<dbReference type="EMBL" id="JBJKFK010001175">
    <property type="protein sequence ID" value="KAL3313848.1"/>
    <property type="molecule type" value="Genomic_DNA"/>
</dbReference>
<evidence type="ECO:0000256" key="4">
    <source>
        <dbReference type="ARBA" id="ARBA00023288"/>
    </source>
</evidence>
<dbReference type="PROSITE" id="PS51419">
    <property type="entry name" value="RAB"/>
    <property type="match status" value="1"/>
</dbReference>
<dbReference type="GO" id="GO:0005525">
    <property type="term" value="F:GTP binding"/>
    <property type="evidence" value="ECO:0007669"/>
    <property type="project" value="UniProtKB-KW"/>
</dbReference>
<name>A0ABD2Q388_9PLAT</name>
<keyword evidence="3" id="KW-0342">GTP-binding</keyword>
<evidence type="ECO:0000256" key="1">
    <source>
        <dbReference type="ARBA" id="ARBA00006270"/>
    </source>
</evidence>
<keyword evidence="7" id="KW-1185">Reference proteome</keyword>
<dbReference type="SUPFAM" id="SSF52540">
    <property type="entry name" value="P-loop containing nucleoside triphosphate hydrolases"/>
    <property type="match status" value="2"/>
</dbReference>
<evidence type="ECO:0000256" key="5">
    <source>
        <dbReference type="ARBA" id="ARBA00023289"/>
    </source>
</evidence>
<dbReference type="SMART" id="SM00175">
    <property type="entry name" value="RAB"/>
    <property type="match status" value="2"/>
</dbReference>
<dbReference type="InterPro" id="IPR005225">
    <property type="entry name" value="Small_GTP-bd"/>
</dbReference>
<evidence type="ECO:0000313" key="6">
    <source>
        <dbReference type="EMBL" id="KAL3313848.1"/>
    </source>
</evidence>
<comment type="similarity">
    <text evidence="1">Belongs to the small GTPase superfamily. Rab family.</text>
</comment>
<dbReference type="Proteomes" id="UP001626550">
    <property type="component" value="Unassembled WGS sequence"/>
</dbReference>
<proteinExistence type="inferred from homology"/>
<accession>A0ABD2Q388</accession>
<dbReference type="SMART" id="SM00176">
    <property type="entry name" value="RAN"/>
    <property type="match status" value="1"/>
</dbReference>
<dbReference type="PROSITE" id="PS51421">
    <property type="entry name" value="RAS"/>
    <property type="match status" value="1"/>
</dbReference>
<dbReference type="SMART" id="SM00174">
    <property type="entry name" value="RHO"/>
    <property type="match status" value="1"/>
</dbReference>
<dbReference type="CDD" id="cd00154">
    <property type="entry name" value="Rab"/>
    <property type="match status" value="1"/>
</dbReference>
<dbReference type="PANTHER" id="PTHR47980">
    <property type="entry name" value="LD44762P"/>
    <property type="match status" value="1"/>
</dbReference>
<dbReference type="InterPro" id="IPR050305">
    <property type="entry name" value="Small_GTPase_Rab"/>
</dbReference>
<dbReference type="InterPro" id="IPR027417">
    <property type="entry name" value="P-loop_NTPase"/>
</dbReference>
<dbReference type="FunFam" id="3.40.50.300:FF:001447">
    <property type="entry name" value="Ras-related protein Rab-1B"/>
    <property type="match status" value="2"/>
</dbReference>
<evidence type="ECO:0000256" key="3">
    <source>
        <dbReference type="ARBA" id="ARBA00023134"/>
    </source>
</evidence>
<protein>
    <submittedName>
        <fullName evidence="6">Ras- protein Rab-3</fullName>
    </submittedName>
</protein>
<keyword evidence="4" id="KW-0449">Lipoprotein</keyword>
<dbReference type="AlphaFoldDB" id="A0ABD2Q388"/>
<evidence type="ECO:0000256" key="2">
    <source>
        <dbReference type="ARBA" id="ARBA00022741"/>
    </source>
</evidence>
<dbReference type="SMART" id="SM00173">
    <property type="entry name" value="RAS"/>
    <property type="match status" value="1"/>
</dbReference>